<dbReference type="Gene3D" id="3.10.450.50">
    <property type="match status" value="1"/>
</dbReference>
<sequence>MEEIKKAIETFVKGGDKNDTILLDQILHPNYQNIQEGFFEKSGIFIFSKEQYIDLVKTKKFGGHPRTIKYESIHQMGNIAMSETVLESAQLLFRSTIICVLENGQWQVITNIPQIEMKN</sequence>
<evidence type="ECO:0000313" key="2">
    <source>
        <dbReference type="Proteomes" id="UP000321222"/>
    </source>
</evidence>
<dbReference type="EMBL" id="CP042831">
    <property type="protein sequence ID" value="QEE48478.1"/>
    <property type="molecule type" value="Genomic_DNA"/>
</dbReference>
<dbReference type="SUPFAM" id="SSF54427">
    <property type="entry name" value="NTF2-like"/>
    <property type="match status" value="1"/>
</dbReference>
<dbReference type="RefSeq" id="WP_147581962.1">
    <property type="nucleotide sequence ID" value="NZ_CP042831.1"/>
</dbReference>
<dbReference type="AlphaFoldDB" id="A0A5B9FRV9"/>
<dbReference type="InterPro" id="IPR039437">
    <property type="entry name" value="FrzH/put_lumazine-bd"/>
</dbReference>
<reference evidence="1 2" key="1">
    <citation type="submission" date="2019-08" db="EMBL/GenBank/DDBJ databases">
        <title>Flavobacterium alkalisoli sp. nov., isolated from rhizosphere soil of Suaeda salsa.</title>
        <authorList>
            <person name="Sun J.-Q."/>
            <person name="Xu L."/>
        </authorList>
    </citation>
    <scope>NUCLEOTIDE SEQUENCE [LARGE SCALE GENOMIC DNA]</scope>
    <source>
        <strain evidence="1 2">XS-5</strain>
    </source>
</reference>
<keyword evidence="2" id="KW-1185">Reference proteome</keyword>
<dbReference type="InterPro" id="IPR032710">
    <property type="entry name" value="NTF2-like_dom_sf"/>
</dbReference>
<evidence type="ECO:0000313" key="1">
    <source>
        <dbReference type="EMBL" id="QEE48478.1"/>
    </source>
</evidence>
<accession>A0A5B9FRV9</accession>
<organism evidence="1 2">
    <name type="scientific">Flavobacterium alkalisoli</name>
    <dbReference type="NCBI Taxonomy" id="2602769"/>
    <lineage>
        <taxon>Bacteria</taxon>
        <taxon>Pseudomonadati</taxon>
        <taxon>Bacteroidota</taxon>
        <taxon>Flavobacteriia</taxon>
        <taxon>Flavobacteriales</taxon>
        <taxon>Flavobacteriaceae</taxon>
        <taxon>Flavobacterium</taxon>
    </lineage>
</organism>
<protein>
    <submittedName>
        <fullName evidence="1">Nuclear transport factor 2 family protein</fullName>
    </submittedName>
</protein>
<name>A0A5B9FRV9_9FLAO</name>
<dbReference type="OrthoDB" id="1441434at2"/>
<dbReference type="Pfam" id="PF12893">
    <property type="entry name" value="Lumazine_bd_2"/>
    <property type="match status" value="1"/>
</dbReference>
<proteinExistence type="predicted"/>
<dbReference type="KEGG" id="fak:FUA48_02475"/>
<gene>
    <name evidence="1" type="ORF">FUA48_02475</name>
</gene>
<dbReference type="Proteomes" id="UP000321222">
    <property type="component" value="Chromosome"/>
</dbReference>